<dbReference type="KEGG" id="ccat:101455515"/>
<dbReference type="GO" id="GO:0048598">
    <property type="term" value="P:embryonic morphogenesis"/>
    <property type="evidence" value="ECO:0007669"/>
    <property type="project" value="InterPro"/>
</dbReference>
<proteinExistence type="evidence at transcript level"/>
<reference evidence="1" key="1">
    <citation type="submission" date="2013-07" db="EMBL/GenBank/DDBJ databases">
        <authorList>
            <person name="Geib S."/>
        </authorList>
    </citation>
    <scope>NUCLEOTIDE SEQUENCE</scope>
</reference>
<dbReference type="AlphaFoldDB" id="W8AN86"/>
<evidence type="ECO:0000313" key="1">
    <source>
        <dbReference type="EMBL" id="JAB87437.1"/>
    </source>
</evidence>
<reference evidence="1" key="2">
    <citation type="journal article" date="2014" name="BMC Genomics">
        <title>A genomic perspective to assessing quality of mass-reared SIT flies used in Mediterranean fruit fly (Ceratitis capitata) eradication in California.</title>
        <authorList>
            <person name="Calla B."/>
            <person name="Hall B."/>
            <person name="Hou S."/>
            <person name="Geib S.M."/>
        </authorList>
    </citation>
    <scope>NUCLEOTIDE SEQUENCE</scope>
</reference>
<dbReference type="OrthoDB" id="10071059at2759"/>
<protein>
    <submittedName>
        <fullName evidence="1">Uncharacterized protein</fullName>
    </submittedName>
</protein>
<dbReference type="EMBL" id="GAMC01019118">
    <property type="protein sequence ID" value="JAB87437.1"/>
    <property type="molecule type" value="mRNA"/>
</dbReference>
<dbReference type="GeneID" id="101455515"/>
<dbReference type="Pfam" id="PF15323">
    <property type="entry name" value="Ashwin"/>
    <property type="match status" value="1"/>
</dbReference>
<name>W8AN86_CERCA</name>
<dbReference type="RefSeq" id="XP_004527123.1">
    <property type="nucleotide sequence ID" value="XM_004527066.3"/>
</dbReference>
<dbReference type="GO" id="GO:0072669">
    <property type="term" value="C:tRNA-splicing ligase complex"/>
    <property type="evidence" value="ECO:0007669"/>
    <property type="project" value="InterPro"/>
</dbReference>
<sequence>MDYKFVEILSKEELLKILIERKLDLPNMQEMSHSELIHIYKTFALPLARREKNRTRNKPAINSVSGSLNVGGGVVLMDIDELSESMHFPSNKTSSTASPFSERYTTCAKNPREYKRVNPLTDEYLSIATKRIKIALT</sequence>
<accession>W8AN86</accession>
<dbReference type="InterPro" id="IPR024887">
    <property type="entry name" value="Ashwin"/>
</dbReference>
<organism evidence="1">
    <name type="scientific">Ceratitis capitata</name>
    <name type="common">Mediterranean fruit fly</name>
    <name type="synonym">Tephritis capitata</name>
    <dbReference type="NCBI Taxonomy" id="7213"/>
    <lineage>
        <taxon>Eukaryota</taxon>
        <taxon>Metazoa</taxon>
        <taxon>Ecdysozoa</taxon>
        <taxon>Arthropoda</taxon>
        <taxon>Hexapoda</taxon>
        <taxon>Insecta</taxon>
        <taxon>Pterygota</taxon>
        <taxon>Neoptera</taxon>
        <taxon>Endopterygota</taxon>
        <taxon>Diptera</taxon>
        <taxon>Brachycera</taxon>
        <taxon>Muscomorpha</taxon>
        <taxon>Tephritoidea</taxon>
        <taxon>Tephritidae</taxon>
        <taxon>Ceratitis</taxon>
        <taxon>Ceratitis</taxon>
    </lineage>
</organism>